<dbReference type="GO" id="GO:0007165">
    <property type="term" value="P:signal transduction"/>
    <property type="evidence" value="ECO:0007669"/>
    <property type="project" value="InterPro"/>
</dbReference>
<keyword evidence="5" id="KW-0418">Kinase</keyword>
<reference evidence="5 6" key="1">
    <citation type="submission" date="2015-05" db="EMBL/GenBank/DDBJ databases">
        <title>Genome assembly of Archangium gephyra DSM 2261.</title>
        <authorList>
            <person name="Sharma G."/>
            <person name="Subramanian S."/>
        </authorList>
    </citation>
    <scope>NUCLEOTIDE SEQUENCE [LARGE SCALE GENOMIC DNA]</scope>
    <source>
        <strain evidence="5 6">DSM 2261</strain>
    </source>
</reference>
<dbReference type="PROSITE" id="PS50851">
    <property type="entry name" value="CHEW"/>
    <property type="match status" value="1"/>
</dbReference>
<dbReference type="PANTHER" id="PTHR43395">
    <property type="entry name" value="SENSOR HISTIDINE KINASE CHEA"/>
    <property type="match status" value="1"/>
</dbReference>
<dbReference type="SUPFAM" id="SSF50341">
    <property type="entry name" value="CheW-like"/>
    <property type="match status" value="1"/>
</dbReference>
<evidence type="ECO:0000313" key="6">
    <source>
        <dbReference type="Proteomes" id="UP000035579"/>
    </source>
</evidence>
<dbReference type="AlphaFoldDB" id="A0AAC8TJP1"/>
<dbReference type="InterPro" id="IPR002545">
    <property type="entry name" value="CheW-lke_dom"/>
</dbReference>
<evidence type="ECO:0000259" key="4">
    <source>
        <dbReference type="PROSITE" id="PS50851"/>
    </source>
</evidence>
<accession>A0AAC8TJP1</accession>
<dbReference type="InterPro" id="IPR051315">
    <property type="entry name" value="Bact_Chemotaxis_CheA"/>
</dbReference>
<dbReference type="EMBL" id="CP011509">
    <property type="protein sequence ID" value="AKJ08130.1"/>
    <property type="molecule type" value="Genomic_DNA"/>
</dbReference>
<dbReference type="Proteomes" id="UP000035579">
    <property type="component" value="Chromosome"/>
</dbReference>
<dbReference type="Pfam" id="PF01584">
    <property type="entry name" value="CheW"/>
    <property type="match status" value="1"/>
</dbReference>
<dbReference type="SMART" id="SM00260">
    <property type="entry name" value="CheW"/>
    <property type="match status" value="1"/>
</dbReference>
<evidence type="ECO:0000313" key="5">
    <source>
        <dbReference type="EMBL" id="AKJ08130.1"/>
    </source>
</evidence>
<evidence type="ECO:0000256" key="2">
    <source>
        <dbReference type="ARBA" id="ARBA00012438"/>
    </source>
</evidence>
<dbReference type="PANTHER" id="PTHR43395:SF10">
    <property type="entry name" value="CHEMOTAXIS PROTEIN CHEA"/>
    <property type="match status" value="1"/>
</dbReference>
<gene>
    <name evidence="5" type="ORF">AA314_09756</name>
</gene>
<keyword evidence="5" id="KW-0808">Transferase</keyword>
<dbReference type="KEGG" id="age:AA314_09756"/>
<sequence length="100" mass="10495">MLNLRGRALPYLRLREMLGVQGPAAGRESVVVLGHGGSRAGLVVDSLFGEGQCVLKPLGRLFRHLPGVSGSTILGSGRVGLVLDVPTLLRTAIRQRAAVS</sequence>
<dbReference type="EC" id="2.7.13.3" evidence="2"/>
<proteinExistence type="predicted"/>
<evidence type="ECO:0000256" key="3">
    <source>
        <dbReference type="ARBA" id="ARBA00035100"/>
    </source>
</evidence>
<feature type="domain" description="CheW-like" evidence="4">
    <location>
        <begin position="1"/>
        <end position="94"/>
    </location>
</feature>
<comment type="catalytic activity">
    <reaction evidence="1">
        <text>ATP + protein L-histidine = ADP + protein N-phospho-L-histidine.</text>
        <dbReference type="EC" id="2.7.13.3"/>
    </reaction>
</comment>
<dbReference type="GO" id="GO:0004673">
    <property type="term" value="F:protein histidine kinase activity"/>
    <property type="evidence" value="ECO:0007669"/>
    <property type="project" value="UniProtKB-EC"/>
</dbReference>
<dbReference type="InterPro" id="IPR036061">
    <property type="entry name" value="CheW-like_dom_sf"/>
</dbReference>
<evidence type="ECO:0000256" key="1">
    <source>
        <dbReference type="ARBA" id="ARBA00000085"/>
    </source>
</evidence>
<organism evidence="5 6">
    <name type="scientific">Archangium gephyra</name>
    <dbReference type="NCBI Taxonomy" id="48"/>
    <lineage>
        <taxon>Bacteria</taxon>
        <taxon>Pseudomonadati</taxon>
        <taxon>Myxococcota</taxon>
        <taxon>Myxococcia</taxon>
        <taxon>Myxococcales</taxon>
        <taxon>Cystobacterineae</taxon>
        <taxon>Archangiaceae</taxon>
        <taxon>Archangium</taxon>
    </lineage>
</organism>
<comment type="function">
    <text evidence="3">Involved in the transmission of sensory signals from the chemoreceptors to the flagellar motors. CheA is autophosphorylated; it can transfer its phosphate group to either CheB or CheY.</text>
</comment>
<dbReference type="Gene3D" id="2.30.30.40">
    <property type="entry name" value="SH3 Domains"/>
    <property type="match status" value="1"/>
</dbReference>
<name>A0AAC8TJP1_9BACT</name>
<dbReference type="GO" id="GO:0006935">
    <property type="term" value="P:chemotaxis"/>
    <property type="evidence" value="ECO:0007669"/>
    <property type="project" value="InterPro"/>
</dbReference>
<protein>
    <recommendedName>
        <fullName evidence="2">histidine kinase</fullName>
        <ecNumber evidence="2">2.7.13.3</ecNumber>
    </recommendedName>
</protein>